<reference evidence="3" key="1">
    <citation type="submission" date="2017-03" db="EMBL/GenBank/DDBJ databases">
        <title>Phytopthora megakarya and P. palmivora, two closely related causual agents of cacao black pod achieved similar genome size and gene model numbers by different mechanisms.</title>
        <authorList>
            <person name="Ali S."/>
            <person name="Shao J."/>
            <person name="Larry D.J."/>
            <person name="Kronmiller B."/>
            <person name="Shen D."/>
            <person name="Strem M.D."/>
            <person name="Melnick R.L."/>
            <person name="Guiltinan M.J."/>
            <person name="Tyler B.M."/>
            <person name="Meinhardt L.W."/>
            <person name="Bailey B.A."/>
        </authorList>
    </citation>
    <scope>NUCLEOTIDE SEQUENCE [LARGE SCALE GENOMIC DNA]</scope>
    <source>
        <strain evidence="3">zdho120</strain>
    </source>
</reference>
<organism evidence="2 3">
    <name type="scientific">Phytophthora megakarya</name>
    <dbReference type="NCBI Taxonomy" id="4795"/>
    <lineage>
        <taxon>Eukaryota</taxon>
        <taxon>Sar</taxon>
        <taxon>Stramenopiles</taxon>
        <taxon>Oomycota</taxon>
        <taxon>Peronosporomycetes</taxon>
        <taxon>Peronosporales</taxon>
        <taxon>Peronosporaceae</taxon>
        <taxon>Phytophthora</taxon>
    </lineage>
</organism>
<protein>
    <submittedName>
        <fullName evidence="2">Uncharacterized protein</fullName>
    </submittedName>
</protein>
<dbReference type="AlphaFoldDB" id="A0A225UQE5"/>
<evidence type="ECO:0000256" key="1">
    <source>
        <dbReference type="SAM" id="MobiDB-lite"/>
    </source>
</evidence>
<evidence type="ECO:0000313" key="3">
    <source>
        <dbReference type="Proteomes" id="UP000198211"/>
    </source>
</evidence>
<comment type="caution">
    <text evidence="2">The sequence shown here is derived from an EMBL/GenBank/DDBJ whole genome shotgun (WGS) entry which is preliminary data.</text>
</comment>
<accession>A0A225UQE5</accession>
<dbReference type="OrthoDB" id="117261at2759"/>
<proteinExistence type="predicted"/>
<evidence type="ECO:0000313" key="2">
    <source>
        <dbReference type="EMBL" id="OWY95324.1"/>
    </source>
</evidence>
<name>A0A225UQE5_9STRA</name>
<feature type="region of interest" description="Disordered" evidence="1">
    <location>
        <begin position="1"/>
        <end position="20"/>
    </location>
</feature>
<dbReference type="SUPFAM" id="SSF50630">
    <property type="entry name" value="Acid proteases"/>
    <property type="match status" value="1"/>
</dbReference>
<dbReference type="Gene3D" id="2.40.70.10">
    <property type="entry name" value="Acid Proteases"/>
    <property type="match status" value="1"/>
</dbReference>
<feature type="compositionally biased region" description="Polar residues" evidence="1">
    <location>
        <begin position="235"/>
        <end position="253"/>
    </location>
</feature>
<keyword evidence="3" id="KW-1185">Reference proteome</keyword>
<dbReference type="EMBL" id="NBNE01013087">
    <property type="protein sequence ID" value="OWY95324.1"/>
    <property type="molecule type" value="Genomic_DNA"/>
</dbReference>
<dbReference type="InterPro" id="IPR021109">
    <property type="entry name" value="Peptidase_aspartic_dom_sf"/>
</dbReference>
<feature type="compositionally biased region" description="Basic and acidic residues" evidence="1">
    <location>
        <begin position="7"/>
        <end position="20"/>
    </location>
</feature>
<feature type="compositionally biased region" description="Polar residues" evidence="1">
    <location>
        <begin position="37"/>
        <end position="46"/>
    </location>
</feature>
<gene>
    <name evidence="2" type="ORF">PHMEG_00034702</name>
</gene>
<sequence>MRRGRREKVTAENEGSQKYRKVFETGDGDAQLECTLSLETNPTSATLGRRDVSQSGDGATAAHKVPSDGDSAESSGRAGSDGDHGAKKIVKSVVNAAGEERRSELPVSTATKPVEKRTALVEPSDDVQLANDGVWTVSPIGSAAKKLAMIGEVSSWLETCAAEVRGNAGREMKGEVACDGSLREVRITIDEEQQLQDIERAKILRVRAQETVMVLAPNETKEVNRRRRRKRRSGDASSTGLSTGPQSRGSGADTNGLEDGDAVGNVELPADRNGVDGQQAGVVVPSADEGGRSDEVAVSTEATLQVSRARRKHDKKIRKARAPEQQKLRAWLAMHQYPEDAYVAFEEMWRRQQGKKPKLKSGEEAVAPRHRQPCSTVMRTVKKKDVVKQYAYHSGSVYRPPNLEWVDGGARPARVGRVRAVQAQAMDSLPTARMQVGDEWRSVKLDTGAQYSVVGESWKELDEKQSKLPVVDFVEGFTGAVSRVIGVWKLQFHTQYGQAKSVEALMVEGAADEFLLGEDWMLEKGVKIDFTSWKMKWYSGDDKKIVPFSCEAGDQQPARVARVRLLRRQRVPMRTCRNVELAVEASEGTVGLDIPAPDVAPHLLLASTVTTVRGGNDERS</sequence>
<feature type="region of interest" description="Disordered" evidence="1">
    <location>
        <begin position="217"/>
        <end position="279"/>
    </location>
</feature>
<feature type="region of interest" description="Disordered" evidence="1">
    <location>
        <begin position="37"/>
        <end position="87"/>
    </location>
</feature>
<dbReference type="Proteomes" id="UP000198211">
    <property type="component" value="Unassembled WGS sequence"/>
</dbReference>